<evidence type="ECO:0000259" key="2">
    <source>
        <dbReference type="Pfam" id="PF13460"/>
    </source>
</evidence>
<dbReference type="InterPro" id="IPR016040">
    <property type="entry name" value="NAD(P)-bd_dom"/>
</dbReference>
<dbReference type="Proteomes" id="UP000237347">
    <property type="component" value="Unassembled WGS sequence"/>
</dbReference>
<dbReference type="Pfam" id="PF13460">
    <property type="entry name" value="NAD_binding_10"/>
    <property type="match status" value="1"/>
</dbReference>
<proteinExistence type="predicted"/>
<reference evidence="3 4" key="1">
    <citation type="journal article" date="2018" name="Sci. Data">
        <title>The draft genome sequence of cork oak.</title>
        <authorList>
            <person name="Ramos A.M."/>
            <person name="Usie A."/>
            <person name="Barbosa P."/>
            <person name="Barros P.M."/>
            <person name="Capote T."/>
            <person name="Chaves I."/>
            <person name="Simoes F."/>
            <person name="Abreu I."/>
            <person name="Carrasquinho I."/>
            <person name="Faro C."/>
            <person name="Guimaraes J.B."/>
            <person name="Mendonca D."/>
            <person name="Nobrega F."/>
            <person name="Rodrigues L."/>
            <person name="Saibo N.J.M."/>
            <person name="Varela M.C."/>
            <person name="Egas C."/>
            <person name="Matos J."/>
            <person name="Miguel C.M."/>
            <person name="Oliveira M.M."/>
            <person name="Ricardo C.P."/>
            <person name="Goncalves S."/>
        </authorList>
    </citation>
    <scope>NUCLEOTIDE SEQUENCE [LARGE SCALE GENOMIC DNA]</scope>
    <source>
        <strain evidence="4">cv. HL8</strain>
    </source>
</reference>
<dbReference type="PANTHER" id="PTHR47869">
    <property type="entry name" value="OS03G0410700 PROTEIN"/>
    <property type="match status" value="1"/>
</dbReference>
<feature type="domain" description="NAD(P)-binding" evidence="2">
    <location>
        <begin position="137"/>
        <end position="299"/>
    </location>
</feature>
<keyword evidence="1" id="KW-0732">Signal</keyword>
<evidence type="ECO:0000313" key="3">
    <source>
        <dbReference type="EMBL" id="KAK7832930.1"/>
    </source>
</evidence>
<comment type="caution">
    <text evidence="3">The sequence shown here is derived from an EMBL/GenBank/DDBJ whole genome shotgun (WGS) entry which is preliminary data.</text>
</comment>
<gene>
    <name evidence="3" type="ORF">CFP56_026105</name>
</gene>
<accession>A0AAW0K2J5</accession>
<keyword evidence="4" id="KW-1185">Reference proteome</keyword>
<evidence type="ECO:0000256" key="1">
    <source>
        <dbReference type="SAM" id="SignalP"/>
    </source>
</evidence>
<dbReference type="SUPFAM" id="SSF51735">
    <property type="entry name" value="NAD(P)-binding Rossmann-fold domains"/>
    <property type="match status" value="1"/>
</dbReference>
<name>A0AAW0K2J5_QUESU</name>
<dbReference type="GO" id="GO:0009507">
    <property type="term" value="C:chloroplast"/>
    <property type="evidence" value="ECO:0007669"/>
    <property type="project" value="TreeGrafter"/>
</dbReference>
<organism evidence="3 4">
    <name type="scientific">Quercus suber</name>
    <name type="common">Cork oak</name>
    <dbReference type="NCBI Taxonomy" id="58331"/>
    <lineage>
        <taxon>Eukaryota</taxon>
        <taxon>Viridiplantae</taxon>
        <taxon>Streptophyta</taxon>
        <taxon>Embryophyta</taxon>
        <taxon>Tracheophyta</taxon>
        <taxon>Spermatophyta</taxon>
        <taxon>Magnoliopsida</taxon>
        <taxon>eudicotyledons</taxon>
        <taxon>Gunneridae</taxon>
        <taxon>Pentapetalae</taxon>
        <taxon>rosids</taxon>
        <taxon>fabids</taxon>
        <taxon>Fagales</taxon>
        <taxon>Fagaceae</taxon>
        <taxon>Quercus</taxon>
    </lineage>
</organism>
<dbReference type="Gene3D" id="3.40.50.720">
    <property type="entry name" value="NAD(P)-binding Rossmann-like Domain"/>
    <property type="match status" value="1"/>
</dbReference>
<feature type="signal peptide" evidence="1">
    <location>
        <begin position="1"/>
        <end position="21"/>
    </location>
</feature>
<protein>
    <recommendedName>
        <fullName evidence="2">NAD(P)-binding domain-containing protein</fullName>
    </recommendedName>
</protein>
<dbReference type="InterPro" id="IPR036291">
    <property type="entry name" value="NAD(P)-bd_dom_sf"/>
</dbReference>
<feature type="chain" id="PRO_5043721155" description="NAD(P)-binding domain-containing protein" evidence="1">
    <location>
        <begin position="22"/>
        <end position="368"/>
    </location>
</feature>
<dbReference type="FunFam" id="3.40.50.720:FF:000435">
    <property type="entry name" value="NAD(P)-binding Rossmann-fold superfamily protein"/>
    <property type="match status" value="1"/>
</dbReference>
<evidence type="ECO:0000313" key="4">
    <source>
        <dbReference type="Proteomes" id="UP000237347"/>
    </source>
</evidence>
<sequence length="368" mass="40206">MELTQVLSLFMLSFLLAGGNEKRLDERNIKVLSMAGTTPPSTLFLSLFPHSQTQCKTPQHPCFKSNIEKRAHILCSAKKKLSFTDQILDYIEGGPKLRKWYGAPDPFSKDESTVEDDDQSEVEEVRDAVLVSDGDSEIGQMVILSLIVKRTRVKALVKDKQTALEAFGTYVESMVGDASDKKFLKKALRGVRTIICPNEGFLSNVEGLKGVQHVVLLSQLSAYRGSGGIQALMKSNARKLAEQDESLLMASGIPYTIIRAGLLQSTPGGQQGFSFEEGSAARGNLSKEDAAFICVQALDAVPQIGFIFEGSAARGNLSKEDAAFICVQALDAAPQRGFIFEVVNGDEKISDWQECMARLMEKAGQQLQ</sequence>
<dbReference type="AlphaFoldDB" id="A0AAW0K2J5"/>
<dbReference type="PANTHER" id="PTHR47869:SF2">
    <property type="entry name" value="OS03G0410700 PROTEIN"/>
    <property type="match status" value="1"/>
</dbReference>
<dbReference type="EMBL" id="PKMF04000416">
    <property type="protein sequence ID" value="KAK7832930.1"/>
    <property type="molecule type" value="Genomic_DNA"/>
</dbReference>